<dbReference type="Pfam" id="PF02782">
    <property type="entry name" value="FGGY_C"/>
    <property type="match status" value="1"/>
</dbReference>
<dbReference type="PANTHER" id="PTHR10196">
    <property type="entry name" value="SUGAR KINASE"/>
    <property type="match status" value="1"/>
</dbReference>
<evidence type="ECO:0000313" key="7">
    <source>
        <dbReference type="Proteomes" id="UP000094412"/>
    </source>
</evidence>
<dbReference type="GO" id="GO:0005997">
    <property type="term" value="P:xylulose metabolic process"/>
    <property type="evidence" value="ECO:0007669"/>
    <property type="project" value="TreeGrafter"/>
</dbReference>
<gene>
    <name evidence="6" type="ORF">QV13_29365</name>
</gene>
<dbReference type="SUPFAM" id="SSF53067">
    <property type="entry name" value="Actin-like ATPase domain"/>
    <property type="match status" value="2"/>
</dbReference>
<feature type="domain" description="Carbohydrate kinase FGGY C-terminal" evidence="5">
    <location>
        <begin position="248"/>
        <end position="420"/>
    </location>
</feature>
<dbReference type="InterPro" id="IPR043129">
    <property type="entry name" value="ATPase_NBD"/>
</dbReference>
<evidence type="ECO:0000313" key="6">
    <source>
        <dbReference type="EMBL" id="OCX13570.1"/>
    </source>
</evidence>
<dbReference type="AlphaFoldDB" id="A0A1C2DFP7"/>
<dbReference type="CDD" id="cd07783">
    <property type="entry name" value="ASKHA_NBD_FGGY_SePSK_AtXK1-like"/>
    <property type="match status" value="1"/>
</dbReference>
<organism evidence="6 7">
    <name type="scientific">Mesorhizobium hungaricum</name>
    <dbReference type="NCBI Taxonomy" id="1566387"/>
    <lineage>
        <taxon>Bacteria</taxon>
        <taxon>Pseudomonadati</taxon>
        <taxon>Pseudomonadota</taxon>
        <taxon>Alphaproteobacteria</taxon>
        <taxon>Hyphomicrobiales</taxon>
        <taxon>Phyllobacteriaceae</taxon>
        <taxon>Mesorhizobium</taxon>
    </lineage>
</organism>
<evidence type="ECO:0000256" key="1">
    <source>
        <dbReference type="ARBA" id="ARBA00009156"/>
    </source>
</evidence>
<sequence>MKPAGSSHDTAIAIGIDVGTSGVRAAAVNADGACLAFAQQHFETSEDARSPMRWLAGVRACLHDLTQQIPLATVQGVAVDGTSGTLLAVDANGAPVAGALMYNEPCPDRQILETISRHAPANSPALGTNSALARAIHLSRRPGVARILHQADWIALQLAPDHLATDENNALKTGYDLELEVWPDWIEAADMDRALLPEVHRAGDPLGLVGRTARDLGLPAHCRLHAGTTDGCAAFLATGANRIGDGVTSLGSTLVLKLASDKPLNVGRHGIYSHRIRDFWLVGGASNSGGGVIRALIGDDRLAELTGRLRPHEPTGLDYYPLIRPGERFPINDPELPPRLQPRPSDDAVYFQAILEGITRVEQLGYRRLQELGAPTLKTIRTVGGGSHNPAWTELRQQALGVTFLGSQSTEAAVGTASLALPLAARSS</sequence>
<reference evidence="6 7" key="1">
    <citation type="submission" date="2016-08" db="EMBL/GenBank/DDBJ databases">
        <title>Whole genome sequence of Mesorhizobium sp. strain UASWS1009 isolated from industrial sewage.</title>
        <authorList>
            <person name="Crovadore J."/>
            <person name="Calmin G."/>
            <person name="Chablais R."/>
            <person name="Cochard B."/>
            <person name="Lefort F."/>
        </authorList>
    </citation>
    <scope>NUCLEOTIDE SEQUENCE [LARGE SCALE GENOMIC DNA]</scope>
    <source>
        <strain evidence="6 7">UASWS1009</strain>
    </source>
</reference>
<evidence type="ECO:0000256" key="3">
    <source>
        <dbReference type="ARBA" id="ARBA00022777"/>
    </source>
</evidence>
<dbReference type="EMBL" id="MDEO01000036">
    <property type="protein sequence ID" value="OCX13570.1"/>
    <property type="molecule type" value="Genomic_DNA"/>
</dbReference>
<evidence type="ECO:0000259" key="5">
    <source>
        <dbReference type="Pfam" id="PF02782"/>
    </source>
</evidence>
<dbReference type="Gene3D" id="3.30.420.40">
    <property type="match status" value="2"/>
</dbReference>
<dbReference type="InterPro" id="IPR018485">
    <property type="entry name" value="FGGY_C"/>
</dbReference>
<dbReference type="OrthoDB" id="9805576at2"/>
<keyword evidence="3 6" id="KW-0418">Kinase</keyword>
<accession>A0A1C2DFP7</accession>
<dbReference type="Proteomes" id="UP000094412">
    <property type="component" value="Unassembled WGS sequence"/>
</dbReference>
<feature type="domain" description="Carbohydrate kinase FGGY N-terminal" evidence="4">
    <location>
        <begin position="13"/>
        <end position="104"/>
    </location>
</feature>
<name>A0A1C2DFP7_9HYPH</name>
<comment type="caution">
    <text evidence="6">The sequence shown here is derived from an EMBL/GenBank/DDBJ whole genome shotgun (WGS) entry which is preliminary data.</text>
</comment>
<dbReference type="RefSeq" id="WP_024922732.1">
    <property type="nucleotide sequence ID" value="NZ_MDEO01000036.1"/>
</dbReference>
<dbReference type="GO" id="GO:0004856">
    <property type="term" value="F:D-xylulokinase activity"/>
    <property type="evidence" value="ECO:0007669"/>
    <property type="project" value="TreeGrafter"/>
</dbReference>
<comment type="similarity">
    <text evidence="1">Belongs to the FGGY kinase family.</text>
</comment>
<keyword evidence="2" id="KW-0808">Transferase</keyword>
<dbReference type="GO" id="GO:0005829">
    <property type="term" value="C:cytosol"/>
    <property type="evidence" value="ECO:0007669"/>
    <property type="project" value="TreeGrafter"/>
</dbReference>
<evidence type="ECO:0000256" key="2">
    <source>
        <dbReference type="ARBA" id="ARBA00022679"/>
    </source>
</evidence>
<dbReference type="GO" id="GO:0019150">
    <property type="term" value="F:D-ribulokinase activity"/>
    <property type="evidence" value="ECO:0007669"/>
    <property type="project" value="TreeGrafter"/>
</dbReference>
<dbReference type="STRING" id="1566387.QV13_29365"/>
<dbReference type="PANTHER" id="PTHR10196:SF80">
    <property type="entry name" value="D-RIBULOSE KINASE"/>
    <property type="match status" value="1"/>
</dbReference>
<dbReference type="Pfam" id="PF00370">
    <property type="entry name" value="FGGY_N"/>
    <property type="match status" value="1"/>
</dbReference>
<dbReference type="InterPro" id="IPR018484">
    <property type="entry name" value="FGGY_N"/>
</dbReference>
<protein>
    <submittedName>
        <fullName evidence="6">Carbohydrate kinase</fullName>
    </submittedName>
</protein>
<proteinExistence type="inferred from homology"/>
<keyword evidence="7" id="KW-1185">Reference proteome</keyword>
<evidence type="ECO:0000259" key="4">
    <source>
        <dbReference type="Pfam" id="PF00370"/>
    </source>
</evidence>